<feature type="transmembrane region" description="Helical" evidence="7">
    <location>
        <begin position="636"/>
        <end position="665"/>
    </location>
</feature>
<feature type="transmembrane region" description="Helical" evidence="7">
    <location>
        <begin position="685"/>
        <end position="707"/>
    </location>
</feature>
<feature type="compositionally biased region" description="Low complexity" evidence="6">
    <location>
        <begin position="38"/>
        <end position="51"/>
    </location>
</feature>
<dbReference type="AlphaFoldDB" id="A0A1X7CAL1"/>
<accession>A0A1X7CAL1</accession>
<feature type="transmembrane region" description="Helical" evidence="7">
    <location>
        <begin position="350"/>
        <end position="370"/>
    </location>
</feature>
<keyword evidence="4 7" id="KW-1133">Transmembrane helix</keyword>
<proteinExistence type="predicted"/>
<evidence type="ECO:0000313" key="9">
    <source>
        <dbReference type="EMBL" id="SME93041.1"/>
    </source>
</evidence>
<feature type="transmembrane region" description="Helical" evidence="7">
    <location>
        <begin position="201"/>
        <end position="224"/>
    </location>
</feature>
<feature type="transmembrane region" description="Helical" evidence="7">
    <location>
        <begin position="313"/>
        <end position="338"/>
    </location>
</feature>
<dbReference type="Pfam" id="PF09678">
    <property type="entry name" value="Caa3_CtaG"/>
    <property type="match status" value="1"/>
</dbReference>
<feature type="region of interest" description="Disordered" evidence="6">
    <location>
        <begin position="1"/>
        <end position="57"/>
    </location>
</feature>
<evidence type="ECO:0000256" key="5">
    <source>
        <dbReference type="ARBA" id="ARBA00023136"/>
    </source>
</evidence>
<dbReference type="RefSeq" id="WP_085106140.1">
    <property type="nucleotide sequence ID" value="NZ_FXAC01000002.1"/>
</dbReference>
<evidence type="ECO:0000256" key="3">
    <source>
        <dbReference type="ARBA" id="ARBA00022692"/>
    </source>
</evidence>
<protein>
    <submittedName>
        <fullName evidence="9">Putative copper resistance protein D</fullName>
    </submittedName>
</protein>
<evidence type="ECO:0000313" key="10">
    <source>
        <dbReference type="Proteomes" id="UP000192929"/>
    </source>
</evidence>
<keyword evidence="2" id="KW-1003">Cell membrane</keyword>
<dbReference type="GO" id="GO:0005886">
    <property type="term" value="C:plasma membrane"/>
    <property type="evidence" value="ECO:0007669"/>
    <property type="project" value="UniProtKB-SubCell"/>
</dbReference>
<evidence type="ECO:0000256" key="1">
    <source>
        <dbReference type="ARBA" id="ARBA00004651"/>
    </source>
</evidence>
<name>A0A1X7CAL1_9MICC</name>
<feature type="transmembrane region" description="Helical" evidence="7">
    <location>
        <begin position="63"/>
        <end position="87"/>
    </location>
</feature>
<feature type="transmembrane region" description="Helical" evidence="7">
    <location>
        <begin position="107"/>
        <end position="127"/>
    </location>
</feature>
<dbReference type="Pfam" id="PF05425">
    <property type="entry name" value="CopD"/>
    <property type="match status" value="1"/>
</dbReference>
<dbReference type="PANTHER" id="PTHR34820">
    <property type="entry name" value="INNER MEMBRANE PROTEIN YEBZ"/>
    <property type="match status" value="1"/>
</dbReference>
<comment type="subcellular location">
    <subcellularLocation>
        <location evidence="1">Cell membrane</location>
        <topology evidence="1">Multi-pass membrane protein</topology>
    </subcellularLocation>
</comment>
<feature type="transmembrane region" description="Helical" evidence="7">
    <location>
        <begin position="231"/>
        <end position="250"/>
    </location>
</feature>
<dbReference type="EMBL" id="FXAC01000002">
    <property type="protein sequence ID" value="SME93041.1"/>
    <property type="molecule type" value="Genomic_DNA"/>
</dbReference>
<evidence type="ECO:0000256" key="7">
    <source>
        <dbReference type="SAM" id="Phobius"/>
    </source>
</evidence>
<feature type="transmembrane region" description="Helical" evidence="7">
    <location>
        <begin position="454"/>
        <end position="475"/>
    </location>
</feature>
<evidence type="ECO:0000259" key="8">
    <source>
        <dbReference type="Pfam" id="PF05425"/>
    </source>
</evidence>
<feature type="transmembrane region" description="Helical" evidence="7">
    <location>
        <begin position="564"/>
        <end position="588"/>
    </location>
</feature>
<sequence>MSTSARTRDTGPRRDGSRGDVAPGRERDSAPDVGRPLGAGSSKGASSSNGGTAPAGAVSVSPWTITVVLVAAMIGMTAALVYGGAAAPRQVADPGTLVRWGLPVVETVHNIAITVVMGGLLLAIGVVPRFADRSRKRPPRNSKDQAGEPEHPVFRSVMQLVEAAAVVWTVAAVAVLIFTYSDVSGSGIGTGGNYTQQLLHYMTGISTGQSQSVIVMVAAVVTTLVFGVRALLGLFCTLALSFVAIVALALNGHAAGGADHMGAVNSLGLHLLGVCLWVGGLLVLIWVGPLLSREFTVSGRGGSRHTEPLLAVVLRRYSVVALGCYLLVLLSGIINAAVRIGTWEQLTSSYGILALTKLVLTLLLALAGFAHRQWLIPGVADGSRSRAATMWRVLVVEVVLMGLLMGIATALSRTAPPVPEELAPDASPARILTWYELPPEPTFARWFTTWRLDWFWVAVVVFMAVVYLWAAIKVWRRGDSWSVLRTVSWFSGLAALLYATSGGVAVYARVLFSAHMVEHMSLTMIVPLFLVSGAPVTVVLKALEPRGDGTRGPREWILRLVHSTWGRIVTHPIFAAANFAFSIVLFYFTDLFRFTLRYHVGHEFMMVHFLFTGYMFALVLIGIDPIPRRPSYPMRLVLLLATMAAHAFIGISIMSLTTVLQASWFGNMGRPWGPSALDDQQLGGMLMWGIGEFPTFLLAVIVAVLWAMEGAKENRRVDRQADRTDDAELRAYNEMMAELAERDERRR</sequence>
<evidence type="ECO:0000256" key="4">
    <source>
        <dbReference type="ARBA" id="ARBA00022989"/>
    </source>
</evidence>
<dbReference type="InterPro" id="IPR032694">
    <property type="entry name" value="CopC/D"/>
</dbReference>
<feature type="transmembrane region" description="Helical" evidence="7">
    <location>
        <begin position="487"/>
        <end position="508"/>
    </location>
</feature>
<feature type="compositionally biased region" description="Basic and acidic residues" evidence="6">
    <location>
        <begin position="1"/>
        <end position="30"/>
    </location>
</feature>
<gene>
    <name evidence="9" type="ORF">SAMN06296028_10274</name>
</gene>
<feature type="transmembrane region" description="Helical" evidence="7">
    <location>
        <begin position="160"/>
        <end position="181"/>
    </location>
</feature>
<keyword evidence="5 7" id="KW-0472">Membrane</keyword>
<organism evidence="9 10">
    <name type="scientific">Kocuria marina subsp. indica</name>
    <dbReference type="NCBI Taxonomy" id="1049583"/>
    <lineage>
        <taxon>Bacteria</taxon>
        <taxon>Bacillati</taxon>
        <taxon>Actinomycetota</taxon>
        <taxon>Actinomycetes</taxon>
        <taxon>Micrococcales</taxon>
        <taxon>Micrococcaceae</taxon>
        <taxon>Kocuria</taxon>
    </lineage>
</organism>
<feature type="transmembrane region" description="Helical" evidence="7">
    <location>
        <begin position="270"/>
        <end position="292"/>
    </location>
</feature>
<keyword evidence="3 7" id="KW-0812">Transmembrane</keyword>
<dbReference type="GO" id="GO:0006825">
    <property type="term" value="P:copper ion transport"/>
    <property type="evidence" value="ECO:0007669"/>
    <property type="project" value="InterPro"/>
</dbReference>
<evidence type="ECO:0000256" key="2">
    <source>
        <dbReference type="ARBA" id="ARBA00022475"/>
    </source>
</evidence>
<feature type="domain" description="Copper resistance protein D" evidence="8">
    <location>
        <begin position="313"/>
        <end position="411"/>
    </location>
</feature>
<feature type="transmembrane region" description="Helical" evidence="7">
    <location>
        <begin position="391"/>
        <end position="411"/>
    </location>
</feature>
<dbReference type="InterPro" id="IPR019108">
    <property type="entry name" value="Caa3_assmbl_CtaG-rel"/>
</dbReference>
<feature type="transmembrane region" description="Helical" evidence="7">
    <location>
        <begin position="604"/>
        <end position="624"/>
    </location>
</feature>
<reference evidence="10" key="1">
    <citation type="submission" date="2017-04" db="EMBL/GenBank/DDBJ databases">
        <authorList>
            <person name="Varghese N."/>
            <person name="Submissions S."/>
        </authorList>
    </citation>
    <scope>NUCLEOTIDE SEQUENCE [LARGE SCALE GENOMIC DNA]</scope>
    <source>
        <strain evidence="10">NIO-1021</strain>
    </source>
</reference>
<keyword evidence="10" id="KW-1185">Reference proteome</keyword>
<evidence type="ECO:0000256" key="6">
    <source>
        <dbReference type="SAM" id="MobiDB-lite"/>
    </source>
</evidence>
<dbReference type="InterPro" id="IPR008457">
    <property type="entry name" value="Cu-R_CopD_dom"/>
</dbReference>
<feature type="transmembrane region" description="Helical" evidence="7">
    <location>
        <begin position="520"/>
        <end position="543"/>
    </location>
</feature>
<dbReference type="PANTHER" id="PTHR34820:SF4">
    <property type="entry name" value="INNER MEMBRANE PROTEIN YEBZ"/>
    <property type="match status" value="1"/>
</dbReference>
<dbReference type="Proteomes" id="UP000192929">
    <property type="component" value="Unassembled WGS sequence"/>
</dbReference>